<keyword evidence="3" id="KW-1185">Reference proteome</keyword>
<dbReference type="EMBL" id="FXUV02000040">
    <property type="protein sequence ID" value="SNB77023.1"/>
    <property type="molecule type" value="Genomic_DNA"/>
</dbReference>
<evidence type="ECO:0000313" key="2">
    <source>
        <dbReference type="EMBL" id="SNB77023.1"/>
    </source>
</evidence>
<dbReference type="EMBL" id="FXUV01000034">
    <property type="protein sequence ID" value="SMQ12858.1"/>
    <property type="molecule type" value="Genomic_DNA"/>
</dbReference>
<evidence type="ECO:0000313" key="1">
    <source>
        <dbReference type="EMBL" id="SMQ12858.1"/>
    </source>
</evidence>
<dbReference type="RefSeq" id="WP_257874966.1">
    <property type="nucleotide sequence ID" value="NZ_FXUV02000040.1"/>
</dbReference>
<dbReference type="AlphaFoldDB" id="A0A238HGR5"/>
<accession>A0A238HGR5</accession>
<dbReference type="Proteomes" id="UP000215450">
    <property type="component" value="Unassembled WGS sequence"/>
</dbReference>
<reference evidence="1" key="1">
    <citation type="submission" date="2017-05" db="EMBL/GenBank/DDBJ databases">
        <authorList>
            <person name="Song R."/>
            <person name="Chenine A.L."/>
            <person name="Ruprecht R.M."/>
        </authorList>
    </citation>
    <scope>NUCLEOTIDE SEQUENCE</scope>
    <source>
        <strain evidence="1">Kingella_eburonensis</strain>
    </source>
</reference>
<evidence type="ECO:0000313" key="3">
    <source>
        <dbReference type="Proteomes" id="UP000215450"/>
    </source>
</evidence>
<gene>
    <name evidence="1" type="ORF">KEBURONENSIS_01675</name>
    <name evidence="2" type="ORF">KEBURONENSIS_01710</name>
</gene>
<organism evidence="1">
    <name type="scientific">Kingella negevensis</name>
    <dbReference type="NCBI Taxonomy" id="1522312"/>
    <lineage>
        <taxon>Bacteria</taxon>
        <taxon>Pseudomonadati</taxon>
        <taxon>Pseudomonadota</taxon>
        <taxon>Betaproteobacteria</taxon>
        <taxon>Neisseriales</taxon>
        <taxon>Neisseriaceae</taxon>
        <taxon>Kingella</taxon>
    </lineage>
</organism>
<proteinExistence type="predicted"/>
<dbReference type="STRING" id="1522312.GCA_900177895_01740"/>
<protein>
    <submittedName>
        <fullName evidence="1">Uncharacterized protein</fullName>
    </submittedName>
</protein>
<reference evidence="2 3" key="2">
    <citation type="submission" date="2017-06" db="EMBL/GenBank/DDBJ databases">
        <authorList>
            <person name="Kim H.J."/>
            <person name="Triplett B.A."/>
        </authorList>
    </citation>
    <scope>NUCLEOTIDE SEQUENCE [LARGE SCALE GENOMIC DNA]</scope>
    <source>
        <strain evidence="2">Kingella_eburonensis</strain>
    </source>
</reference>
<sequence>MQNSSLPKWFWKLLPFLTGRQSAADFEQWLNTDCAKNHFPDEIYIKLWWVNYRGNQVKNDILQIISNQYGHDEKMLVIREMLDLLANKLDYLKIDSPVWEILPFSTEYQENLYSMILVRSEIEMFIDNENMQKIYHQKTAEFFAKLCDALANDRVLPELPIMEN</sequence>
<name>A0A238HGR5_9NEIS</name>